<evidence type="ECO:0000256" key="1">
    <source>
        <dbReference type="SAM" id="MobiDB-lite"/>
    </source>
</evidence>
<evidence type="ECO:0000313" key="3">
    <source>
        <dbReference type="Proteomes" id="UP000298030"/>
    </source>
</evidence>
<evidence type="ECO:0000313" key="2">
    <source>
        <dbReference type="EMBL" id="TEB39406.1"/>
    </source>
</evidence>
<dbReference type="Proteomes" id="UP000298030">
    <property type="component" value="Unassembled WGS sequence"/>
</dbReference>
<reference evidence="2 3" key="1">
    <citation type="journal article" date="2019" name="Nat. Ecol. Evol.">
        <title>Megaphylogeny resolves global patterns of mushroom evolution.</title>
        <authorList>
            <person name="Varga T."/>
            <person name="Krizsan K."/>
            <person name="Foldi C."/>
            <person name="Dima B."/>
            <person name="Sanchez-Garcia M."/>
            <person name="Sanchez-Ramirez S."/>
            <person name="Szollosi G.J."/>
            <person name="Szarkandi J.G."/>
            <person name="Papp V."/>
            <person name="Albert L."/>
            <person name="Andreopoulos W."/>
            <person name="Angelini C."/>
            <person name="Antonin V."/>
            <person name="Barry K.W."/>
            <person name="Bougher N.L."/>
            <person name="Buchanan P."/>
            <person name="Buyck B."/>
            <person name="Bense V."/>
            <person name="Catcheside P."/>
            <person name="Chovatia M."/>
            <person name="Cooper J."/>
            <person name="Damon W."/>
            <person name="Desjardin D."/>
            <person name="Finy P."/>
            <person name="Geml J."/>
            <person name="Haridas S."/>
            <person name="Hughes K."/>
            <person name="Justo A."/>
            <person name="Karasinski D."/>
            <person name="Kautmanova I."/>
            <person name="Kiss B."/>
            <person name="Kocsube S."/>
            <person name="Kotiranta H."/>
            <person name="LaButti K.M."/>
            <person name="Lechner B.E."/>
            <person name="Liimatainen K."/>
            <person name="Lipzen A."/>
            <person name="Lukacs Z."/>
            <person name="Mihaltcheva S."/>
            <person name="Morgado L.N."/>
            <person name="Niskanen T."/>
            <person name="Noordeloos M.E."/>
            <person name="Ohm R.A."/>
            <person name="Ortiz-Santana B."/>
            <person name="Ovrebo C."/>
            <person name="Racz N."/>
            <person name="Riley R."/>
            <person name="Savchenko A."/>
            <person name="Shiryaev A."/>
            <person name="Soop K."/>
            <person name="Spirin V."/>
            <person name="Szebenyi C."/>
            <person name="Tomsovsky M."/>
            <person name="Tulloss R.E."/>
            <person name="Uehling J."/>
            <person name="Grigoriev I.V."/>
            <person name="Vagvolgyi C."/>
            <person name="Papp T."/>
            <person name="Martin F.M."/>
            <person name="Miettinen O."/>
            <person name="Hibbett D.S."/>
            <person name="Nagy L.G."/>
        </authorList>
    </citation>
    <scope>NUCLEOTIDE SEQUENCE [LARGE SCALE GENOMIC DNA]</scope>
    <source>
        <strain evidence="2 3">FP101781</strain>
    </source>
</reference>
<sequence>MDFAAYTSTVAQPNQTRRVKCACHLGQFCSSLRRLCYSHPTSKLPDSWVTHPFTDKGPPPWALGKHLNANIGKSPSFNALRTCIAWMVFAVTSDLPPLVYHRPPKIELRTLPIRYSSPASMFLCIAFLPLRLLLVTPTVFAAGSPQEEWIVATSLLYPLQRPILVQGHCGDPQGPECSMKPDCDTSEPQCLPTPAPPNLYTTAH</sequence>
<dbReference type="AlphaFoldDB" id="A0A4Y7TZ15"/>
<keyword evidence="3" id="KW-1185">Reference proteome</keyword>
<dbReference type="EMBL" id="QPFP01000001">
    <property type="protein sequence ID" value="TEB39406.1"/>
    <property type="molecule type" value="Genomic_DNA"/>
</dbReference>
<name>A0A4Y7TZ15_COPMI</name>
<accession>A0A4Y7TZ15</accession>
<feature type="region of interest" description="Disordered" evidence="1">
    <location>
        <begin position="175"/>
        <end position="204"/>
    </location>
</feature>
<proteinExistence type="predicted"/>
<protein>
    <submittedName>
        <fullName evidence="2">Uncharacterized protein</fullName>
    </submittedName>
</protein>
<gene>
    <name evidence="2" type="ORF">FA13DRAFT_1723588</name>
</gene>
<organism evidence="2 3">
    <name type="scientific">Coprinellus micaceus</name>
    <name type="common">Glistening ink-cap mushroom</name>
    <name type="synonym">Coprinus micaceus</name>
    <dbReference type="NCBI Taxonomy" id="71717"/>
    <lineage>
        <taxon>Eukaryota</taxon>
        <taxon>Fungi</taxon>
        <taxon>Dikarya</taxon>
        <taxon>Basidiomycota</taxon>
        <taxon>Agaricomycotina</taxon>
        <taxon>Agaricomycetes</taxon>
        <taxon>Agaricomycetidae</taxon>
        <taxon>Agaricales</taxon>
        <taxon>Agaricineae</taxon>
        <taxon>Psathyrellaceae</taxon>
        <taxon>Coprinellus</taxon>
    </lineage>
</organism>
<comment type="caution">
    <text evidence="2">The sequence shown here is derived from an EMBL/GenBank/DDBJ whole genome shotgun (WGS) entry which is preliminary data.</text>
</comment>